<dbReference type="InterPro" id="IPR036188">
    <property type="entry name" value="FAD/NAD-bd_sf"/>
</dbReference>
<dbReference type="Proteomes" id="UP000652219">
    <property type="component" value="Unassembled WGS sequence"/>
</dbReference>
<gene>
    <name evidence="6" type="ORF">CSOJ01_12415</name>
</gene>
<name>A0A8H6MLM4_9PEZI</name>
<dbReference type="AlphaFoldDB" id="A0A8H6MLM4"/>
<proteinExistence type="predicted"/>
<keyword evidence="1" id="KW-0285">Flavoprotein</keyword>
<keyword evidence="3" id="KW-0560">Oxidoreductase</keyword>
<dbReference type="Pfam" id="PF19834">
    <property type="entry name" value="DUF6314"/>
    <property type="match status" value="1"/>
</dbReference>
<accession>A0A8H6MLM4</accession>
<protein>
    <submittedName>
        <fullName evidence="6">Pyridine nucleotide-disulfide oxidoreductase</fullName>
    </submittedName>
</protein>
<evidence type="ECO:0000256" key="1">
    <source>
        <dbReference type="ARBA" id="ARBA00022630"/>
    </source>
</evidence>
<feature type="domain" description="DUF6314" evidence="5">
    <location>
        <begin position="565"/>
        <end position="742"/>
    </location>
</feature>
<keyword evidence="7" id="KW-1185">Reference proteome</keyword>
<dbReference type="GO" id="GO:0016491">
    <property type="term" value="F:oxidoreductase activity"/>
    <property type="evidence" value="ECO:0007669"/>
    <property type="project" value="UniProtKB-KW"/>
</dbReference>
<keyword evidence="2" id="KW-0274">FAD</keyword>
<organism evidence="6 7">
    <name type="scientific">Colletotrichum sojae</name>
    <dbReference type="NCBI Taxonomy" id="2175907"/>
    <lineage>
        <taxon>Eukaryota</taxon>
        <taxon>Fungi</taxon>
        <taxon>Dikarya</taxon>
        <taxon>Ascomycota</taxon>
        <taxon>Pezizomycotina</taxon>
        <taxon>Sordariomycetes</taxon>
        <taxon>Hypocreomycetidae</taxon>
        <taxon>Glomerellales</taxon>
        <taxon>Glomerellaceae</taxon>
        <taxon>Colletotrichum</taxon>
        <taxon>Colletotrichum orchidearum species complex</taxon>
    </lineage>
</organism>
<evidence type="ECO:0000313" key="6">
    <source>
        <dbReference type="EMBL" id="KAF6799558.1"/>
    </source>
</evidence>
<dbReference type="Gene3D" id="3.50.50.60">
    <property type="entry name" value="FAD/NAD(P)-binding domain"/>
    <property type="match status" value="1"/>
</dbReference>
<evidence type="ECO:0000256" key="3">
    <source>
        <dbReference type="ARBA" id="ARBA00023002"/>
    </source>
</evidence>
<reference evidence="6 7" key="1">
    <citation type="journal article" date="2020" name="Phytopathology">
        <title>Genome Sequence Resources of Colletotrichum truncatum, C. plurivorum, C. musicola, and C. sojae: Four Species Pathogenic to Soybean (Glycine max).</title>
        <authorList>
            <person name="Rogerio F."/>
            <person name="Boufleur T.R."/>
            <person name="Ciampi-Guillardi M."/>
            <person name="Sukno S.A."/>
            <person name="Thon M.R."/>
            <person name="Massola Junior N.S."/>
            <person name="Baroncelli R."/>
        </authorList>
    </citation>
    <scope>NUCLEOTIDE SEQUENCE [LARGE SCALE GENOMIC DNA]</scope>
    <source>
        <strain evidence="6 7">LFN0009</strain>
    </source>
</reference>
<dbReference type="EMBL" id="WIGN01000317">
    <property type="protein sequence ID" value="KAF6799558.1"/>
    <property type="molecule type" value="Genomic_DNA"/>
</dbReference>
<dbReference type="InterPro" id="IPR023753">
    <property type="entry name" value="FAD/NAD-binding_dom"/>
</dbReference>
<dbReference type="PANTHER" id="PTHR23023">
    <property type="entry name" value="DIMETHYLANILINE MONOOXYGENASE"/>
    <property type="match status" value="1"/>
</dbReference>
<evidence type="ECO:0000259" key="4">
    <source>
        <dbReference type="Pfam" id="PF07992"/>
    </source>
</evidence>
<dbReference type="PRINTS" id="PR00368">
    <property type="entry name" value="FADPNR"/>
</dbReference>
<dbReference type="SUPFAM" id="SSF51905">
    <property type="entry name" value="FAD/NAD(P)-binding domain"/>
    <property type="match status" value="1"/>
</dbReference>
<evidence type="ECO:0000256" key="2">
    <source>
        <dbReference type="ARBA" id="ARBA00022827"/>
    </source>
</evidence>
<evidence type="ECO:0000313" key="7">
    <source>
        <dbReference type="Proteomes" id="UP000652219"/>
    </source>
</evidence>
<dbReference type="InterPro" id="IPR050346">
    <property type="entry name" value="FMO-like"/>
</dbReference>
<evidence type="ECO:0000259" key="5">
    <source>
        <dbReference type="Pfam" id="PF19834"/>
    </source>
</evidence>
<dbReference type="Pfam" id="PF07992">
    <property type="entry name" value="Pyr_redox_2"/>
    <property type="match status" value="1"/>
</dbReference>
<sequence length="742" mass="80880">MAKRVCIVGAGPSGLVAAKTLIHNHRARNDIFEVTIFDAQKRIGGLWPSRRDDVAGLVHPLMLANQSKHTVQFSDLAWAPEDPELPRAWQVGRYLERYLERYVAPSAEVKLGHRVVKAELVDDNKWTVTVRSEETGEETTRDFEYLLVASGFFGKPIIPDAAVKGASVPIIHSSAYRDLQTLFPDGIKPEGGKILVVGGQMSGVEIAGTIATHISAAANAPDPSPVPGADKLSVHHLAQRPTWVFPLLTTPKPASAAAPFLPLDLPSYNLNNRPHPLQDSQGHIAPDAARITHGIYANSLGTDQSDFSESVAVPSEHHAEPAYLAVSENYMEFVRSGLICVSKGRLQSVSSTTATTTTSEEMNGIAAIVLATGFDPSPGLSFLSPSVLESLGYSPDHPSLPLDLSFHGTLPRASVPALGFVGFYRSPYWGVMEMQARLLTALWTPVAHAARPPNLLDAVKASASQIVLRSDPRASQFPMGDYAYLMQEFSSALGIPISPSPVPPTPPLPHNNRPMDILTPARYLSPGADPSARSEAEKSLAQTHAVALAGLTSPRLVARAVFRSLLGTWSLERDLTSRLPSHPSGHFSGAARFLLRDKTSDGLKCASGPADAAAPPQVEDDLATEYLYIEDGEFRASNGLVFRATRRYVWRYDEAKDCISVWFVRTDDAKRADYLFHEIEFLPAPEGGKKGWQAKAGHLCIDDYYNVNYDFAFKAVNLREWNIGYTVTGPKKDYTIHGVYRR</sequence>
<comment type="caution">
    <text evidence="6">The sequence shown here is derived from an EMBL/GenBank/DDBJ whole genome shotgun (WGS) entry which is preliminary data.</text>
</comment>
<dbReference type="InterPro" id="IPR045632">
    <property type="entry name" value="DUF6314"/>
</dbReference>
<feature type="domain" description="FAD/NAD(P)-binding" evidence="4">
    <location>
        <begin position="4"/>
        <end position="212"/>
    </location>
</feature>